<proteinExistence type="predicted"/>
<evidence type="ECO:0008006" key="4">
    <source>
        <dbReference type="Google" id="ProtNLM"/>
    </source>
</evidence>
<dbReference type="RefSeq" id="WP_209266369.1">
    <property type="nucleotide sequence ID" value="NZ_JAFFZN010000017.1"/>
</dbReference>
<feature type="signal peptide" evidence="1">
    <location>
        <begin position="1"/>
        <end position="27"/>
    </location>
</feature>
<sequence>MKTCARAAAVVGLTVALGGLSAPAAMADMNLNFAASVNQQELSESGPGDLGYASVEDSYGVDLSQLDKSVKAGDIVTKIFGKVGQANVTNEVEGAEQDQGDES</sequence>
<gene>
    <name evidence="2" type="ORF">JW592_19165</name>
</gene>
<feature type="chain" id="PRO_5046699690" description="Secreted protein" evidence="1">
    <location>
        <begin position="28"/>
        <end position="103"/>
    </location>
</feature>
<evidence type="ECO:0000313" key="3">
    <source>
        <dbReference type="Proteomes" id="UP001518976"/>
    </source>
</evidence>
<accession>A0ABS3WWP4</accession>
<organism evidence="2 3">
    <name type="scientific">Streptomyces spirodelae</name>
    <dbReference type="NCBI Taxonomy" id="2812904"/>
    <lineage>
        <taxon>Bacteria</taxon>
        <taxon>Bacillati</taxon>
        <taxon>Actinomycetota</taxon>
        <taxon>Actinomycetes</taxon>
        <taxon>Kitasatosporales</taxon>
        <taxon>Streptomycetaceae</taxon>
        <taxon>Streptomyces</taxon>
    </lineage>
</organism>
<dbReference type="Proteomes" id="UP001518976">
    <property type="component" value="Unassembled WGS sequence"/>
</dbReference>
<evidence type="ECO:0000256" key="1">
    <source>
        <dbReference type="SAM" id="SignalP"/>
    </source>
</evidence>
<protein>
    <recommendedName>
        <fullName evidence="4">Secreted protein</fullName>
    </recommendedName>
</protein>
<evidence type="ECO:0000313" key="2">
    <source>
        <dbReference type="EMBL" id="MBO8187564.1"/>
    </source>
</evidence>
<dbReference type="EMBL" id="JAFFZN010000017">
    <property type="protein sequence ID" value="MBO8187564.1"/>
    <property type="molecule type" value="Genomic_DNA"/>
</dbReference>
<reference evidence="2 3" key="1">
    <citation type="submission" date="2021-02" db="EMBL/GenBank/DDBJ databases">
        <title>Streptomyces spirodelae sp. nov., isolated from duckweed.</title>
        <authorList>
            <person name="Saimee Y."/>
            <person name="Duangmal K."/>
        </authorList>
    </citation>
    <scope>NUCLEOTIDE SEQUENCE [LARGE SCALE GENOMIC DNA]</scope>
    <source>
        <strain evidence="2 3">DW4-2</strain>
    </source>
</reference>
<comment type="caution">
    <text evidence="2">The sequence shown here is derived from an EMBL/GenBank/DDBJ whole genome shotgun (WGS) entry which is preliminary data.</text>
</comment>
<keyword evidence="3" id="KW-1185">Reference proteome</keyword>
<name>A0ABS3WWP4_9ACTN</name>
<keyword evidence="1" id="KW-0732">Signal</keyword>